<accession>B0DED8</accession>
<dbReference type="GeneID" id="6078014"/>
<keyword evidence="2" id="KW-1185">Reference proteome</keyword>
<sequence length="124" mass="13980">MVSLGPLGWLERKCQLLNVSVFSRTPTFTHSSQTNSQCLRCVEVFAKEGRLLVRAEGTNERRLDEPSEMAGVSCGMELRSWVEVETLAAVLRLDDQRAFARYKGGVRSRRGSVWRLVELGVMGY</sequence>
<dbReference type="RefSeq" id="XP_001882287.1">
    <property type="nucleotide sequence ID" value="XM_001882252.1"/>
</dbReference>
<gene>
    <name evidence="1" type="ORF">LACBIDRAFT_299270</name>
</gene>
<evidence type="ECO:0000313" key="1">
    <source>
        <dbReference type="EMBL" id="EDR06914.1"/>
    </source>
</evidence>
<dbReference type="Proteomes" id="UP000001194">
    <property type="component" value="Unassembled WGS sequence"/>
</dbReference>
<dbReference type="InParanoid" id="B0DED8"/>
<dbReference type="AlphaFoldDB" id="B0DED8"/>
<evidence type="ECO:0000313" key="2">
    <source>
        <dbReference type="Proteomes" id="UP000001194"/>
    </source>
</evidence>
<name>B0DED8_LACBS</name>
<proteinExistence type="predicted"/>
<dbReference type="EMBL" id="DS547106">
    <property type="protein sequence ID" value="EDR06914.1"/>
    <property type="molecule type" value="Genomic_DNA"/>
</dbReference>
<reference evidence="1 2" key="1">
    <citation type="journal article" date="2008" name="Nature">
        <title>The genome of Laccaria bicolor provides insights into mycorrhizal symbiosis.</title>
        <authorList>
            <person name="Martin F."/>
            <person name="Aerts A."/>
            <person name="Ahren D."/>
            <person name="Brun A."/>
            <person name="Danchin E.G.J."/>
            <person name="Duchaussoy F."/>
            <person name="Gibon J."/>
            <person name="Kohler A."/>
            <person name="Lindquist E."/>
            <person name="Pereda V."/>
            <person name="Salamov A."/>
            <person name="Shapiro H.J."/>
            <person name="Wuyts J."/>
            <person name="Blaudez D."/>
            <person name="Buee M."/>
            <person name="Brokstein P."/>
            <person name="Canbaeck B."/>
            <person name="Cohen D."/>
            <person name="Courty P.E."/>
            <person name="Coutinho P.M."/>
            <person name="Delaruelle C."/>
            <person name="Detter J.C."/>
            <person name="Deveau A."/>
            <person name="DiFazio S."/>
            <person name="Duplessis S."/>
            <person name="Fraissinet-Tachet L."/>
            <person name="Lucic E."/>
            <person name="Frey-Klett P."/>
            <person name="Fourrey C."/>
            <person name="Feussner I."/>
            <person name="Gay G."/>
            <person name="Grimwood J."/>
            <person name="Hoegger P.J."/>
            <person name="Jain P."/>
            <person name="Kilaru S."/>
            <person name="Labbe J."/>
            <person name="Lin Y.C."/>
            <person name="Legue V."/>
            <person name="Le Tacon F."/>
            <person name="Marmeisse R."/>
            <person name="Melayah D."/>
            <person name="Montanini B."/>
            <person name="Muratet M."/>
            <person name="Nehls U."/>
            <person name="Niculita-Hirzel H."/>
            <person name="Oudot-Le Secq M.P."/>
            <person name="Peter M."/>
            <person name="Quesneville H."/>
            <person name="Rajashekar B."/>
            <person name="Reich M."/>
            <person name="Rouhier N."/>
            <person name="Schmutz J."/>
            <person name="Yin T."/>
            <person name="Chalot M."/>
            <person name="Henrissat B."/>
            <person name="Kuees U."/>
            <person name="Lucas S."/>
            <person name="Van de Peer Y."/>
            <person name="Podila G.K."/>
            <person name="Polle A."/>
            <person name="Pukkila P.J."/>
            <person name="Richardson P.M."/>
            <person name="Rouze P."/>
            <person name="Sanders I.R."/>
            <person name="Stajich J.E."/>
            <person name="Tunlid A."/>
            <person name="Tuskan G."/>
            <person name="Grigoriev I.V."/>
        </authorList>
    </citation>
    <scope>NUCLEOTIDE SEQUENCE [LARGE SCALE GENOMIC DNA]</scope>
    <source>
        <strain evidence="2">S238N-H82 / ATCC MYA-4686</strain>
    </source>
</reference>
<dbReference type="HOGENOM" id="CLU_2004315_0_0_1"/>
<protein>
    <submittedName>
        <fullName evidence="1">Predicted protein</fullName>
    </submittedName>
</protein>
<dbReference type="KEGG" id="lbc:LACBIDRAFT_299270"/>
<organism evidence="2">
    <name type="scientific">Laccaria bicolor (strain S238N-H82 / ATCC MYA-4686)</name>
    <name type="common">Bicoloured deceiver</name>
    <name type="synonym">Laccaria laccata var. bicolor</name>
    <dbReference type="NCBI Taxonomy" id="486041"/>
    <lineage>
        <taxon>Eukaryota</taxon>
        <taxon>Fungi</taxon>
        <taxon>Dikarya</taxon>
        <taxon>Basidiomycota</taxon>
        <taxon>Agaricomycotina</taxon>
        <taxon>Agaricomycetes</taxon>
        <taxon>Agaricomycetidae</taxon>
        <taxon>Agaricales</taxon>
        <taxon>Agaricineae</taxon>
        <taxon>Hydnangiaceae</taxon>
        <taxon>Laccaria</taxon>
    </lineage>
</organism>